<sequence>MEREISNLLRRAEEAEKSAAEAKKRAAETQRQLSKERLQAKKRDAEAKRREAEAKKREAEAQRQLSEERLQTRNTTLPEFLDACHVHLFLGLAIQPDPNSSTRGDPANAGDKHRPAKIREWMGFPQEQAAIWADLMDVDFVTQRHFLELLVLKALGKDVRQKMLSSELDLSYFERFTIELRVADIIKQLYASPQIRQVFHLKGDVTFENHANTLTEESMADKMKSMSLEPKQSRRSGRLAAKQPHKSQLPPSTQPDAKSQESGKQKQPRPRADQFCVYNVYNKKPKERLPAFIVEYKPPHKLTLAHIMAGLSDMEVDQVVRYQKDETPEDICRRVVAAVITQAFSYMITAGLEFGYVCTGEAFIFLRVPHDDPSTVYYYLSVPREDVGDTTGWTGNPSDDNRLHLAALGQVLAFTLRALQTPPRGSQWSEWAKKRLVKWEMIHDDLLGEISNLEVPSSEYKPPRTSTTFGRLSPVKTRSKSTAATFASCTPLETLSSSESGDSPDGPNSHTPSRRPRGSRADSSALPPSSAATKSRGGRGDSSTKGKSRQYCTQQCLLGLVTRGSLDQKCPNVLDHGVDRHHISRATLIRLLYRQFFGQDPDPDVEMGCESLHIHGTRGALFKVTLLSHGYTFVGKGVPIEFVEHIQHEERMYSRLRPLQGVHVPVVLGGLDLRWSISYDGIAEIVHFMLMGYAGRTLAMEHEIEPDQLIRLAEVSLHAIHGLGVLHSDPIAGNMVYNEDSGRVMFIDFERAQLEKRRPPLKSLSPNQKRKQATDACGMNPNKRDNFELETRRMRHAMLW</sequence>
<dbReference type="Proteomes" id="UP000191691">
    <property type="component" value="Unassembled WGS sequence"/>
</dbReference>
<feature type="region of interest" description="Disordered" evidence="1">
    <location>
        <begin position="456"/>
        <end position="547"/>
    </location>
</feature>
<feature type="region of interest" description="Disordered" evidence="1">
    <location>
        <begin position="216"/>
        <end position="271"/>
    </location>
</feature>
<name>A0A1V6Z9G3_PENNA</name>
<dbReference type="PANTHER" id="PTHR37171:SF1">
    <property type="entry name" value="SERINE_THREONINE-PROTEIN KINASE YRZF-RELATED"/>
    <property type="match status" value="1"/>
</dbReference>
<dbReference type="InterPro" id="IPR052396">
    <property type="entry name" value="Meiotic_Drive_Suppr_Kinase"/>
</dbReference>
<feature type="region of interest" description="Disordered" evidence="1">
    <location>
        <begin position="757"/>
        <end position="784"/>
    </location>
</feature>
<organism evidence="2 3">
    <name type="scientific">Penicillium nalgiovense</name>
    <dbReference type="NCBI Taxonomy" id="60175"/>
    <lineage>
        <taxon>Eukaryota</taxon>
        <taxon>Fungi</taxon>
        <taxon>Dikarya</taxon>
        <taxon>Ascomycota</taxon>
        <taxon>Pezizomycotina</taxon>
        <taxon>Eurotiomycetes</taxon>
        <taxon>Eurotiomycetidae</taxon>
        <taxon>Eurotiales</taxon>
        <taxon>Aspergillaceae</taxon>
        <taxon>Penicillium</taxon>
    </lineage>
</organism>
<evidence type="ECO:0000313" key="3">
    <source>
        <dbReference type="Proteomes" id="UP000191691"/>
    </source>
</evidence>
<proteinExistence type="predicted"/>
<dbReference type="OMA" id="CHVHLFL"/>
<feature type="compositionally biased region" description="Low complexity" evidence="1">
    <location>
        <begin position="521"/>
        <end position="535"/>
    </location>
</feature>
<dbReference type="SUPFAM" id="SSF56112">
    <property type="entry name" value="Protein kinase-like (PK-like)"/>
    <property type="match status" value="1"/>
</dbReference>
<dbReference type="STRING" id="60175.A0A1V6Z9G3"/>
<dbReference type="AlphaFoldDB" id="A0A1V6Z9G3"/>
<comment type="caution">
    <text evidence="2">The sequence shown here is derived from an EMBL/GenBank/DDBJ whole genome shotgun (WGS) entry which is preliminary data.</text>
</comment>
<reference evidence="3" key="1">
    <citation type="journal article" date="2017" name="Nat. Microbiol.">
        <title>Global analysis of biosynthetic gene clusters reveals vast potential of secondary metabolite production in Penicillium species.</title>
        <authorList>
            <person name="Nielsen J.C."/>
            <person name="Grijseels S."/>
            <person name="Prigent S."/>
            <person name="Ji B."/>
            <person name="Dainat J."/>
            <person name="Nielsen K.F."/>
            <person name="Frisvad J.C."/>
            <person name="Workman M."/>
            <person name="Nielsen J."/>
        </authorList>
    </citation>
    <scope>NUCLEOTIDE SEQUENCE [LARGE SCALE GENOMIC DNA]</scope>
    <source>
        <strain evidence="3">IBT 13039</strain>
    </source>
</reference>
<dbReference type="PANTHER" id="PTHR37171">
    <property type="entry name" value="SERINE/THREONINE-PROTEIN KINASE YRZF-RELATED"/>
    <property type="match status" value="1"/>
</dbReference>
<dbReference type="InterPro" id="IPR011009">
    <property type="entry name" value="Kinase-like_dom_sf"/>
</dbReference>
<evidence type="ECO:0000256" key="1">
    <source>
        <dbReference type="SAM" id="MobiDB-lite"/>
    </source>
</evidence>
<feature type="compositionally biased region" description="Polar residues" evidence="1">
    <location>
        <begin position="480"/>
        <end position="495"/>
    </location>
</feature>
<feature type="region of interest" description="Disordered" evidence="1">
    <location>
        <begin position="1"/>
        <end position="71"/>
    </location>
</feature>
<dbReference type="EMBL" id="MOOB01000001">
    <property type="protein sequence ID" value="OQE96341.1"/>
    <property type="molecule type" value="Genomic_DNA"/>
</dbReference>
<evidence type="ECO:0000313" key="2">
    <source>
        <dbReference type="EMBL" id="OQE96341.1"/>
    </source>
</evidence>
<keyword evidence="3" id="KW-1185">Reference proteome</keyword>
<accession>A0A1V6Z9G3</accession>
<protein>
    <recommendedName>
        <fullName evidence="4">Protein kinase domain-containing protein</fullName>
    </recommendedName>
</protein>
<feature type="compositionally biased region" description="Low complexity" evidence="1">
    <location>
        <begin position="496"/>
        <end position="509"/>
    </location>
</feature>
<evidence type="ECO:0008006" key="4">
    <source>
        <dbReference type="Google" id="ProtNLM"/>
    </source>
</evidence>
<gene>
    <name evidence="2" type="ORF">PENNAL_c0001G11961</name>
</gene>